<dbReference type="PANTHER" id="PTHR39321">
    <property type="entry name" value="NICOTINATE-NUCLEOTIDE ADENYLYLTRANSFERASE-RELATED"/>
    <property type="match status" value="1"/>
</dbReference>
<comment type="catalytic activity">
    <reaction evidence="9 10">
        <text>nicotinate beta-D-ribonucleotide + ATP + H(+) = deamido-NAD(+) + diphosphate</text>
        <dbReference type="Rhea" id="RHEA:22860"/>
        <dbReference type="ChEBI" id="CHEBI:15378"/>
        <dbReference type="ChEBI" id="CHEBI:30616"/>
        <dbReference type="ChEBI" id="CHEBI:33019"/>
        <dbReference type="ChEBI" id="CHEBI:57502"/>
        <dbReference type="ChEBI" id="CHEBI:58437"/>
        <dbReference type="EC" id="2.7.7.18"/>
    </reaction>
</comment>
<dbReference type="Pfam" id="PF01467">
    <property type="entry name" value="CTP_transf_like"/>
    <property type="match status" value="1"/>
</dbReference>
<evidence type="ECO:0000259" key="11">
    <source>
        <dbReference type="Pfam" id="PF01467"/>
    </source>
</evidence>
<dbReference type="GO" id="GO:0004515">
    <property type="term" value="F:nicotinate-nucleotide adenylyltransferase activity"/>
    <property type="evidence" value="ECO:0007669"/>
    <property type="project" value="UniProtKB-UniRule"/>
</dbReference>
<dbReference type="NCBIfam" id="NF000840">
    <property type="entry name" value="PRK00071.1-3"/>
    <property type="match status" value="1"/>
</dbReference>
<accession>A0A347ZSH8</accession>
<evidence type="ECO:0000256" key="10">
    <source>
        <dbReference type="HAMAP-Rule" id="MF_00244"/>
    </source>
</evidence>
<dbReference type="NCBIfam" id="TIGR00125">
    <property type="entry name" value="cyt_tran_rel"/>
    <property type="match status" value="1"/>
</dbReference>
<evidence type="ECO:0000313" key="13">
    <source>
        <dbReference type="Proteomes" id="UP000256388"/>
    </source>
</evidence>
<evidence type="ECO:0000256" key="4">
    <source>
        <dbReference type="ARBA" id="ARBA00022679"/>
    </source>
</evidence>
<comment type="similarity">
    <text evidence="10">Belongs to the NadD family.</text>
</comment>
<dbReference type="OrthoDB" id="5295945at2"/>
<dbReference type="Gene3D" id="3.40.50.620">
    <property type="entry name" value="HUPs"/>
    <property type="match status" value="1"/>
</dbReference>
<comment type="caution">
    <text evidence="12">The sequence shown here is derived from an EMBL/GenBank/DDBJ whole genome shotgun (WGS) entry which is preliminary data.</text>
</comment>
<evidence type="ECO:0000256" key="3">
    <source>
        <dbReference type="ARBA" id="ARBA00022642"/>
    </source>
</evidence>
<evidence type="ECO:0000256" key="8">
    <source>
        <dbReference type="ARBA" id="ARBA00023027"/>
    </source>
</evidence>
<dbReference type="CDD" id="cd02165">
    <property type="entry name" value="NMNAT"/>
    <property type="match status" value="1"/>
</dbReference>
<evidence type="ECO:0000256" key="1">
    <source>
        <dbReference type="ARBA" id="ARBA00002324"/>
    </source>
</evidence>
<keyword evidence="13" id="KW-1185">Reference proteome</keyword>
<keyword evidence="4 10" id="KW-0808">Transferase</keyword>
<protein>
    <recommendedName>
        <fullName evidence="10">Probable nicotinate-nucleotide adenylyltransferase</fullName>
        <ecNumber evidence="10">2.7.7.18</ecNumber>
    </recommendedName>
    <alternativeName>
        <fullName evidence="10">Deamido-NAD(+) diphosphorylase</fullName>
    </alternativeName>
    <alternativeName>
        <fullName evidence="10">Deamido-NAD(+) pyrophosphorylase</fullName>
    </alternativeName>
    <alternativeName>
        <fullName evidence="10">Nicotinate mononucleotide adenylyltransferase</fullName>
        <shortName evidence="10">NaMN adenylyltransferase</shortName>
    </alternativeName>
</protein>
<dbReference type="InterPro" id="IPR004821">
    <property type="entry name" value="Cyt_trans-like"/>
</dbReference>
<comment type="pathway">
    <text evidence="2 10">Cofactor biosynthesis; NAD(+) biosynthesis; deamido-NAD(+) from nicotinate D-ribonucleotide: step 1/1.</text>
</comment>
<dbReference type="InterPro" id="IPR014729">
    <property type="entry name" value="Rossmann-like_a/b/a_fold"/>
</dbReference>
<dbReference type="UniPathway" id="UPA00253">
    <property type="reaction ID" value="UER00332"/>
</dbReference>
<dbReference type="PANTHER" id="PTHR39321:SF3">
    <property type="entry name" value="PHOSPHOPANTETHEINE ADENYLYLTRANSFERASE"/>
    <property type="match status" value="1"/>
</dbReference>
<keyword evidence="6 10" id="KW-0547">Nucleotide-binding</keyword>
<evidence type="ECO:0000256" key="6">
    <source>
        <dbReference type="ARBA" id="ARBA00022741"/>
    </source>
</evidence>
<dbReference type="GO" id="GO:0005524">
    <property type="term" value="F:ATP binding"/>
    <property type="evidence" value="ECO:0007669"/>
    <property type="project" value="UniProtKB-KW"/>
</dbReference>
<dbReference type="GO" id="GO:0009435">
    <property type="term" value="P:NAD+ biosynthetic process"/>
    <property type="evidence" value="ECO:0007669"/>
    <property type="project" value="UniProtKB-UniRule"/>
</dbReference>
<gene>
    <name evidence="10" type="primary">nadD</name>
    <name evidence="12" type="ORF">DFR64_1051</name>
</gene>
<comment type="function">
    <text evidence="1 10">Catalyzes the reversible adenylation of nicotinate mononucleotide (NaMN) to nicotinic acid adenine dinucleotide (NaAD).</text>
</comment>
<dbReference type="SUPFAM" id="SSF52374">
    <property type="entry name" value="Nucleotidylyl transferase"/>
    <property type="match status" value="1"/>
</dbReference>
<dbReference type="AlphaFoldDB" id="A0A347ZSH8"/>
<evidence type="ECO:0000256" key="2">
    <source>
        <dbReference type="ARBA" id="ARBA00005019"/>
    </source>
</evidence>
<evidence type="ECO:0000256" key="7">
    <source>
        <dbReference type="ARBA" id="ARBA00022840"/>
    </source>
</evidence>
<name>A0A347ZSH8_9CHLR</name>
<feature type="domain" description="Cytidyltransferase-like" evidence="11">
    <location>
        <begin position="13"/>
        <end position="178"/>
    </location>
</feature>
<dbReference type="RefSeq" id="WP_116224312.1">
    <property type="nucleotide sequence ID" value="NZ_AP018437.1"/>
</dbReference>
<dbReference type="HAMAP" id="MF_00244">
    <property type="entry name" value="NaMN_adenylyltr"/>
    <property type="match status" value="1"/>
</dbReference>
<keyword evidence="7 10" id="KW-0067">ATP-binding</keyword>
<evidence type="ECO:0000313" key="12">
    <source>
        <dbReference type="EMBL" id="REG11174.1"/>
    </source>
</evidence>
<dbReference type="EC" id="2.7.7.18" evidence="10"/>
<evidence type="ECO:0000256" key="9">
    <source>
        <dbReference type="ARBA" id="ARBA00048721"/>
    </source>
</evidence>
<dbReference type="NCBIfam" id="TIGR00482">
    <property type="entry name" value="nicotinate (nicotinamide) nucleotide adenylyltransferase"/>
    <property type="match status" value="1"/>
</dbReference>
<evidence type="ECO:0000256" key="5">
    <source>
        <dbReference type="ARBA" id="ARBA00022695"/>
    </source>
</evidence>
<keyword evidence="3 10" id="KW-0662">Pyridine nucleotide biosynthesis</keyword>
<proteinExistence type="inferred from homology"/>
<dbReference type="Proteomes" id="UP000256388">
    <property type="component" value="Unassembled WGS sequence"/>
</dbReference>
<keyword evidence="8 10" id="KW-0520">NAD</keyword>
<dbReference type="EMBL" id="QUMS01000001">
    <property type="protein sequence ID" value="REG11174.1"/>
    <property type="molecule type" value="Genomic_DNA"/>
</dbReference>
<sequence length="209" mass="23841">MGRLKGATERLGIFGGTFDPPHVGHQILAMEAYDQLQLDRVLWVLAPNPPHKLGKKISSLELRIEMVRAAIDGDEIFEFSRVDIDRPGPHYVLDTMRILREQRPGAELVFLMGGDSLHDLPAWHKPDEFIDACDYLGVMHRPGEVIRLEELESRFPGLSEKVEFIEAPLLEISSNQIRSLATGGKPFRYYLPFEVYKIVEAENLYQKET</sequence>
<reference evidence="12 13" key="1">
    <citation type="submission" date="2018-08" db="EMBL/GenBank/DDBJ databases">
        <title>Genomic Encyclopedia of Type Strains, Phase IV (KMG-IV): sequencing the most valuable type-strain genomes for metagenomic binning, comparative biology and taxonomic classification.</title>
        <authorList>
            <person name="Goeker M."/>
        </authorList>
    </citation>
    <scope>NUCLEOTIDE SEQUENCE [LARGE SCALE GENOMIC DNA]</scope>
    <source>
        <strain evidence="12 13">DSM 23923</strain>
    </source>
</reference>
<organism evidence="12 13">
    <name type="scientific">Pelolinea submarina</name>
    <dbReference type="NCBI Taxonomy" id="913107"/>
    <lineage>
        <taxon>Bacteria</taxon>
        <taxon>Bacillati</taxon>
        <taxon>Chloroflexota</taxon>
        <taxon>Anaerolineae</taxon>
        <taxon>Anaerolineales</taxon>
        <taxon>Anaerolineaceae</taxon>
        <taxon>Pelolinea</taxon>
    </lineage>
</organism>
<keyword evidence="5 10" id="KW-0548">Nucleotidyltransferase</keyword>
<dbReference type="InterPro" id="IPR005248">
    <property type="entry name" value="NadD/NMNAT"/>
</dbReference>